<keyword evidence="4" id="KW-1185">Reference proteome</keyword>
<evidence type="ECO:0000313" key="4">
    <source>
        <dbReference type="Proteomes" id="UP000266673"/>
    </source>
</evidence>
<sequence length="392" mass="44927">MTYMRDVRGPVDMLCQKFLTLKLQRDEINCSIYYRYYIANLNDELEKNVSVFFCIDELITVGLKLQMISYKVCTESPNGMFSEDIFDTNIVKLDQLIIGLERTRISEIWRVISLDKKSAHFVVLYNDTAHLCTCLTLINRGLICCHFFSVMLVSKIAKFHIGLVPQHWYLDSLIESITTLENEPVIMVVSNEESNELESMVEVDFTYLENICGNHIFTKPISHEMRRRQQWGKGFSMLKKVLDLAIITNRSDELYEIHTNLIKEIESELEKSQSDNQLQEFTRSINNPIGIRPKENNIAESEFISDIEEEKAESDGSEPESVNNEEDASYINKRKCRISGLGGHNARTCSNFPEPNATEITESISDTKENNMNKRKCGICGLGGHNARTCQG</sequence>
<dbReference type="GO" id="GO:0008270">
    <property type="term" value="F:zinc ion binding"/>
    <property type="evidence" value="ECO:0007669"/>
    <property type="project" value="UniProtKB-KW"/>
</dbReference>
<dbReference type="PROSITE" id="PS50966">
    <property type="entry name" value="ZF_SWIM"/>
    <property type="match status" value="1"/>
</dbReference>
<dbReference type="Proteomes" id="UP000266673">
    <property type="component" value="Unassembled WGS sequence"/>
</dbReference>
<dbReference type="EMBL" id="QKWP01002989">
    <property type="protein sequence ID" value="RIB01687.1"/>
    <property type="molecule type" value="Genomic_DNA"/>
</dbReference>
<dbReference type="Gene3D" id="4.10.60.10">
    <property type="entry name" value="Zinc finger, CCHC-type"/>
    <property type="match status" value="1"/>
</dbReference>
<evidence type="ECO:0000313" key="3">
    <source>
        <dbReference type="EMBL" id="RIB01687.1"/>
    </source>
</evidence>
<dbReference type="OrthoDB" id="2370017at2759"/>
<organism evidence="3 4">
    <name type="scientific">Gigaspora rosea</name>
    <dbReference type="NCBI Taxonomy" id="44941"/>
    <lineage>
        <taxon>Eukaryota</taxon>
        <taxon>Fungi</taxon>
        <taxon>Fungi incertae sedis</taxon>
        <taxon>Mucoromycota</taxon>
        <taxon>Glomeromycotina</taxon>
        <taxon>Glomeromycetes</taxon>
        <taxon>Diversisporales</taxon>
        <taxon>Gigasporaceae</taxon>
        <taxon>Gigaspora</taxon>
    </lineage>
</organism>
<reference evidence="3 4" key="1">
    <citation type="submission" date="2018-06" db="EMBL/GenBank/DDBJ databases">
        <title>Comparative genomics reveals the genomic features of Rhizophagus irregularis, R. cerebriforme, R. diaphanum and Gigaspora rosea, and their symbiotic lifestyle signature.</title>
        <authorList>
            <person name="Morin E."/>
            <person name="San Clemente H."/>
            <person name="Chen E.C.H."/>
            <person name="De La Providencia I."/>
            <person name="Hainaut M."/>
            <person name="Kuo A."/>
            <person name="Kohler A."/>
            <person name="Murat C."/>
            <person name="Tang N."/>
            <person name="Roy S."/>
            <person name="Loubradou J."/>
            <person name="Henrissat B."/>
            <person name="Grigoriev I.V."/>
            <person name="Corradi N."/>
            <person name="Roux C."/>
            <person name="Martin F.M."/>
        </authorList>
    </citation>
    <scope>NUCLEOTIDE SEQUENCE [LARGE SCALE GENOMIC DNA]</scope>
    <source>
        <strain evidence="3 4">DAOM 194757</strain>
    </source>
</reference>
<evidence type="ECO:0000256" key="1">
    <source>
        <dbReference type="PROSITE-ProRule" id="PRU00325"/>
    </source>
</evidence>
<keyword evidence="1" id="KW-0479">Metal-binding</keyword>
<protein>
    <recommendedName>
        <fullName evidence="2">SWIM-type domain-containing protein</fullName>
    </recommendedName>
</protein>
<accession>A0A397TXY9</accession>
<evidence type="ECO:0000259" key="2">
    <source>
        <dbReference type="PROSITE" id="PS50966"/>
    </source>
</evidence>
<keyword evidence="1" id="KW-0863">Zinc-finger</keyword>
<dbReference type="AlphaFoldDB" id="A0A397TXY9"/>
<comment type="caution">
    <text evidence="3">The sequence shown here is derived from an EMBL/GenBank/DDBJ whole genome shotgun (WGS) entry which is preliminary data.</text>
</comment>
<keyword evidence="1" id="KW-0862">Zinc</keyword>
<name>A0A397TXY9_9GLOM</name>
<feature type="domain" description="SWIM-type" evidence="2">
    <location>
        <begin position="121"/>
        <end position="155"/>
    </location>
</feature>
<dbReference type="InterPro" id="IPR007527">
    <property type="entry name" value="Znf_SWIM"/>
</dbReference>
<proteinExistence type="predicted"/>
<gene>
    <name evidence="3" type="ORF">C2G38_2230035</name>
</gene>